<gene>
    <name evidence="3" type="ORF">F511_41461</name>
</gene>
<keyword evidence="2" id="KW-0472">Membrane</keyword>
<accession>A0A2Z7DBX2</accession>
<keyword evidence="2" id="KW-1133">Transmembrane helix</keyword>
<evidence type="ECO:0000256" key="1">
    <source>
        <dbReference type="SAM" id="MobiDB-lite"/>
    </source>
</evidence>
<sequence length="1075" mass="119630">MASSLVSNTNQVHFASVLAMDNEEMVAMFEALVESGLNGFLGCITEFSLTGEQFSTSYKKRELKIQYRLLSDIVAKSITVKAGSFDAMNHERFLLMTAIFGGVSVNWGRLLFKIFKDMVTPETRKARGYAVHFCILLKNIPDLELGDSEEFPPLKILTAKTVGRYIAINDKIAVDSVEGLAGKSRVTKTPVKRAASKKRPAVAIEEQVVKKKRTLKGKAAPSKAKLKLVSVALDAEPLQTVDPTSADDVDTIIEQVIAESAQLDTDVGSPVAPKADEMEQWLNLSYEESIASDANRRVDTASDTDGKPEIVVEKQPVQRSAEKEKDADFGASEDLELGKKNEGFLSNNPTDEELMSLDDLLMQISDNMMLPSVNAAEVTKIKFGLTVEIHEVQDTDWHYASLPKISAHDKGKKPLEFLILEIYWIILISGILSFVILSEMTSSLVSNTKQIHFSSVLSMDNSEMVAMFEALVGSCLNGFLGWSDIFETALIEFHENASVRDGKVVSTVEGTLVEISEDFFAQTLQLPVEGLIDINERELKIEYRILSDIVEKSITMKAGSFDAVTHERFLLMSSIFVGVSVNWGILLYKIFKDVMTPEMRKSRGYAVHICILLKNIPDLELGDSEEFPPLKILIVNTVGRYIAINDKIAVDSVEGLAGKYRVKKTPVGCTASKKRPAVAIEEQPVQRSAEKEKDADFGASEDLELGKKNEGFLSNNPTDEELMSLDDLLMQISDNMMLPSVNAAEVTKIKFGLTVEIHEVQDTDWHYASLPKISAHDKGKKLLEADDVVKGNPAREMVQLICGDVEFLIQLREQVIQDVVSFFHSFSLSQLLDLESVRVIAAKEKLMLNWAETTSLETAVKQQMYIIVKYKEMLLRKFLESHRKYFAPGQPWTAMDSQIIDLLSAAHLQSLDALLVQEKEHGLIADRPCSSKSLDDSADSSGVVLAQFYSLAKSTCWVRPMVLINGIWTPLQGNEFLKSSCRLSLFVNRRQLPKSVNEDCLAPHCYFIEPDQYWGAAPSLIKTWGWFRVCTDIVRYSMFGCLHPVGSVNPCRDLVVKSSVVDILEKVPTGFCDVL</sequence>
<dbReference type="Proteomes" id="UP000250235">
    <property type="component" value="Unassembled WGS sequence"/>
</dbReference>
<dbReference type="AlphaFoldDB" id="A0A2Z7DBX2"/>
<organism evidence="3 4">
    <name type="scientific">Dorcoceras hygrometricum</name>
    <dbReference type="NCBI Taxonomy" id="472368"/>
    <lineage>
        <taxon>Eukaryota</taxon>
        <taxon>Viridiplantae</taxon>
        <taxon>Streptophyta</taxon>
        <taxon>Embryophyta</taxon>
        <taxon>Tracheophyta</taxon>
        <taxon>Spermatophyta</taxon>
        <taxon>Magnoliopsida</taxon>
        <taxon>eudicotyledons</taxon>
        <taxon>Gunneridae</taxon>
        <taxon>Pentapetalae</taxon>
        <taxon>asterids</taxon>
        <taxon>lamiids</taxon>
        <taxon>Lamiales</taxon>
        <taxon>Gesneriaceae</taxon>
        <taxon>Didymocarpoideae</taxon>
        <taxon>Trichosporeae</taxon>
        <taxon>Loxocarpinae</taxon>
        <taxon>Dorcoceras</taxon>
    </lineage>
</organism>
<feature type="transmembrane region" description="Helical" evidence="2">
    <location>
        <begin position="417"/>
        <end position="437"/>
    </location>
</feature>
<name>A0A2Z7DBX2_9LAMI</name>
<evidence type="ECO:0000313" key="4">
    <source>
        <dbReference type="Proteomes" id="UP000250235"/>
    </source>
</evidence>
<feature type="compositionally biased region" description="Basic and acidic residues" evidence="1">
    <location>
        <begin position="294"/>
        <end position="312"/>
    </location>
</feature>
<keyword evidence="4" id="KW-1185">Reference proteome</keyword>
<keyword evidence="2" id="KW-0812">Transmembrane</keyword>
<evidence type="ECO:0000313" key="3">
    <source>
        <dbReference type="EMBL" id="KZV56667.1"/>
    </source>
</evidence>
<evidence type="ECO:0008006" key="5">
    <source>
        <dbReference type="Google" id="ProtNLM"/>
    </source>
</evidence>
<protein>
    <recommendedName>
        <fullName evidence="5">Splicing factor 3B subunit 1-like</fullName>
    </recommendedName>
</protein>
<dbReference type="EMBL" id="KQ987885">
    <property type="protein sequence ID" value="KZV56667.1"/>
    <property type="molecule type" value="Genomic_DNA"/>
</dbReference>
<proteinExistence type="predicted"/>
<reference evidence="3 4" key="1">
    <citation type="journal article" date="2015" name="Proc. Natl. Acad. Sci. U.S.A.">
        <title>The resurrection genome of Boea hygrometrica: A blueprint for survival of dehydration.</title>
        <authorList>
            <person name="Xiao L."/>
            <person name="Yang G."/>
            <person name="Zhang L."/>
            <person name="Yang X."/>
            <person name="Zhao S."/>
            <person name="Ji Z."/>
            <person name="Zhou Q."/>
            <person name="Hu M."/>
            <person name="Wang Y."/>
            <person name="Chen M."/>
            <person name="Xu Y."/>
            <person name="Jin H."/>
            <person name="Xiao X."/>
            <person name="Hu G."/>
            <person name="Bao F."/>
            <person name="Hu Y."/>
            <person name="Wan P."/>
            <person name="Li L."/>
            <person name="Deng X."/>
            <person name="Kuang T."/>
            <person name="Xiang C."/>
            <person name="Zhu J.K."/>
            <person name="Oliver M.J."/>
            <person name="He Y."/>
        </authorList>
    </citation>
    <scope>NUCLEOTIDE SEQUENCE [LARGE SCALE GENOMIC DNA]</scope>
    <source>
        <strain evidence="4">cv. XS01</strain>
    </source>
</reference>
<evidence type="ECO:0000256" key="2">
    <source>
        <dbReference type="SAM" id="Phobius"/>
    </source>
</evidence>
<feature type="transmembrane region" description="Helical" evidence="2">
    <location>
        <begin position="569"/>
        <end position="591"/>
    </location>
</feature>
<feature type="region of interest" description="Disordered" evidence="1">
    <location>
        <begin position="294"/>
        <end position="331"/>
    </location>
</feature>